<keyword evidence="1" id="KW-0472">Membrane</keyword>
<reference evidence="2" key="1">
    <citation type="submission" date="2022-11" db="EMBL/GenBank/DDBJ databases">
        <authorList>
            <person name="Petersen C."/>
        </authorList>
    </citation>
    <scope>NUCLEOTIDE SEQUENCE</scope>
    <source>
        <strain evidence="2">IBT 21917</strain>
    </source>
</reference>
<evidence type="ECO:0000313" key="2">
    <source>
        <dbReference type="EMBL" id="KAJ5161555.1"/>
    </source>
</evidence>
<dbReference type="OrthoDB" id="408152at2759"/>
<dbReference type="PANTHER" id="PTHR36978:SF4">
    <property type="entry name" value="P-LOOP CONTAINING NUCLEOSIDE TRIPHOSPHATE HYDROLASE PROTEIN"/>
    <property type="match status" value="1"/>
</dbReference>
<dbReference type="InterPro" id="IPR040632">
    <property type="entry name" value="Sulfotransfer_4"/>
</dbReference>
<dbReference type="InterPro" id="IPR027417">
    <property type="entry name" value="P-loop_NTPase"/>
</dbReference>
<comment type="caution">
    <text evidence="2">The sequence shown here is derived from an EMBL/GenBank/DDBJ whole genome shotgun (WGS) entry which is preliminary data.</text>
</comment>
<evidence type="ECO:0000313" key="3">
    <source>
        <dbReference type="Proteomes" id="UP001146351"/>
    </source>
</evidence>
<dbReference type="PANTHER" id="PTHR36978">
    <property type="entry name" value="P-LOOP CONTAINING NUCLEOTIDE TRIPHOSPHATE HYDROLASE"/>
    <property type="match status" value="1"/>
</dbReference>
<keyword evidence="1" id="KW-1133">Transmembrane helix</keyword>
<keyword evidence="2" id="KW-0378">Hydrolase</keyword>
<protein>
    <submittedName>
        <fullName evidence="2">P-loop containing nucleoside triphosphate hydrolase protein</fullName>
    </submittedName>
</protein>
<dbReference type="Pfam" id="PF17784">
    <property type="entry name" value="Sulfotransfer_4"/>
    <property type="match status" value="1"/>
</dbReference>
<reference evidence="2" key="2">
    <citation type="journal article" date="2023" name="IMA Fungus">
        <title>Comparative genomic study of the Penicillium genus elucidates a diverse pangenome and 15 lateral gene transfer events.</title>
        <authorList>
            <person name="Petersen C."/>
            <person name="Sorensen T."/>
            <person name="Nielsen M.R."/>
            <person name="Sondergaard T.E."/>
            <person name="Sorensen J.L."/>
            <person name="Fitzpatrick D.A."/>
            <person name="Frisvad J.C."/>
            <person name="Nielsen K.L."/>
        </authorList>
    </citation>
    <scope>NUCLEOTIDE SEQUENCE</scope>
    <source>
        <strain evidence="2">IBT 21917</strain>
    </source>
</reference>
<dbReference type="Gene3D" id="3.40.50.300">
    <property type="entry name" value="P-loop containing nucleotide triphosphate hydrolases"/>
    <property type="match status" value="1"/>
</dbReference>
<dbReference type="AlphaFoldDB" id="A0A9W9LKU1"/>
<keyword evidence="3" id="KW-1185">Reference proteome</keyword>
<evidence type="ECO:0000256" key="1">
    <source>
        <dbReference type="SAM" id="Phobius"/>
    </source>
</evidence>
<organism evidence="2 3">
    <name type="scientific">Penicillium capsulatum</name>
    <dbReference type="NCBI Taxonomy" id="69766"/>
    <lineage>
        <taxon>Eukaryota</taxon>
        <taxon>Fungi</taxon>
        <taxon>Dikarya</taxon>
        <taxon>Ascomycota</taxon>
        <taxon>Pezizomycotina</taxon>
        <taxon>Eurotiomycetes</taxon>
        <taxon>Eurotiomycetidae</taxon>
        <taxon>Eurotiales</taxon>
        <taxon>Aspergillaceae</taxon>
        <taxon>Penicillium</taxon>
    </lineage>
</organism>
<accession>A0A9W9LKU1</accession>
<keyword evidence="1" id="KW-0812">Transmembrane</keyword>
<dbReference type="GO" id="GO:0016787">
    <property type="term" value="F:hydrolase activity"/>
    <property type="evidence" value="ECO:0007669"/>
    <property type="project" value="UniProtKB-KW"/>
</dbReference>
<gene>
    <name evidence="2" type="ORF">N7492_006947</name>
</gene>
<proteinExistence type="predicted"/>
<feature type="transmembrane region" description="Helical" evidence="1">
    <location>
        <begin position="232"/>
        <end position="250"/>
    </location>
</feature>
<sequence>MSADQTYIDRRGASRTRTDTIRVALKILGYNDCYHGFSCIHENPPDNYLWLEAADAKFRGKGEPWTRKEWDSLLGDCAAVSDLPCVAFAPELIEAYPDAKVILTHPPKGFDSWFRSYERTILYMWDDWTRDVWAFFHHESYITRNTFRIIFGDFWGNDFRRNARRVLDQHHAMIRETVSEERLLEYNVIDGWEPLCKFLGKPIPDVPFPAGNDPQDFFRRFARADRRRRREVVARGITTLVCVSGLVFAFRERRRLMELTTSVIGALKSGRWQ</sequence>
<dbReference type="Proteomes" id="UP001146351">
    <property type="component" value="Unassembled WGS sequence"/>
</dbReference>
<dbReference type="SUPFAM" id="SSF52540">
    <property type="entry name" value="P-loop containing nucleoside triphosphate hydrolases"/>
    <property type="match status" value="1"/>
</dbReference>
<name>A0A9W9LKU1_9EURO</name>
<dbReference type="EMBL" id="JAPQKO010000005">
    <property type="protein sequence ID" value="KAJ5161555.1"/>
    <property type="molecule type" value="Genomic_DNA"/>
</dbReference>